<evidence type="ECO:0000256" key="1">
    <source>
        <dbReference type="ARBA" id="ARBA00004613"/>
    </source>
</evidence>
<organism evidence="10 11">
    <name type="scientific">Ranitomeya imitator</name>
    <name type="common">mimic poison frog</name>
    <dbReference type="NCBI Taxonomy" id="111125"/>
    <lineage>
        <taxon>Eukaryota</taxon>
        <taxon>Metazoa</taxon>
        <taxon>Chordata</taxon>
        <taxon>Craniata</taxon>
        <taxon>Vertebrata</taxon>
        <taxon>Euteleostomi</taxon>
        <taxon>Amphibia</taxon>
        <taxon>Batrachia</taxon>
        <taxon>Anura</taxon>
        <taxon>Neobatrachia</taxon>
        <taxon>Hyloidea</taxon>
        <taxon>Dendrobatidae</taxon>
        <taxon>Dendrobatinae</taxon>
        <taxon>Ranitomeya</taxon>
    </lineage>
</organism>
<evidence type="ECO:0000256" key="4">
    <source>
        <dbReference type="ARBA" id="ARBA00022451"/>
    </source>
</evidence>
<reference evidence="10" key="1">
    <citation type="submission" date="2023-07" db="EMBL/GenBank/DDBJ databases">
        <authorList>
            <person name="Stuckert A."/>
        </authorList>
    </citation>
    <scope>NUCLEOTIDE SEQUENCE</scope>
</reference>
<dbReference type="PANTHER" id="PTHR19944:SF62">
    <property type="entry name" value="BETA-2-MICROGLOBULIN"/>
    <property type="match status" value="1"/>
</dbReference>
<evidence type="ECO:0000256" key="2">
    <source>
        <dbReference type="ARBA" id="ARBA00009564"/>
    </source>
</evidence>
<keyword evidence="11" id="KW-1185">Reference proteome</keyword>
<gene>
    <name evidence="10" type="ORF">RIMI_LOCUS1666962</name>
</gene>
<feature type="chain" id="PRO_5046100656" description="Beta-2-microglobulin" evidence="8">
    <location>
        <begin position="22"/>
        <end position="111"/>
    </location>
</feature>
<dbReference type="Pfam" id="PF07654">
    <property type="entry name" value="C1-set"/>
    <property type="match status" value="1"/>
</dbReference>
<comment type="similarity">
    <text evidence="2">Belongs to the beta-2-microglobulin family.</text>
</comment>
<accession>A0ABN9KST5</accession>
<evidence type="ECO:0000256" key="7">
    <source>
        <dbReference type="ARBA" id="ARBA00023319"/>
    </source>
</evidence>
<keyword evidence="5" id="KW-0964">Secreted</keyword>
<feature type="signal peptide" evidence="8">
    <location>
        <begin position="1"/>
        <end position="21"/>
    </location>
</feature>
<dbReference type="InterPro" id="IPR036179">
    <property type="entry name" value="Ig-like_dom_sf"/>
</dbReference>
<keyword evidence="4" id="KW-0490">MHC I</keyword>
<dbReference type="InterPro" id="IPR003597">
    <property type="entry name" value="Ig_C1-set"/>
</dbReference>
<dbReference type="Proteomes" id="UP001176940">
    <property type="component" value="Unassembled WGS sequence"/>
</dbReference>
<keyword evidence="8" id="KW-0732">Signal</keyword>
<dbReference type="InterPro" id="IPR007110">
    <property type="entry name" value="Ig-like_dom"/>
</dbReference>
<evidence type="ECO:0000256" key="3">
    <source>
        <dbReference type="ARBA" id="ARBA00018767"/>
    </source>
</evidence>
<dbReference type="InterPro" id="IPR050160">
    <property type="entry name" value="MHC/Immunoglobulin"/>
</dbReference>
<evidence type="ECO:0000256" key="8">
    <source>
        <dbReference type="SAM" id="SignalP"/>
    </source>
</evidence>
<keyword evidence="7" id="KW-0393">Immunoglobulin domain</keyword>
<dbReference type="SMART" id="SM00407">
    <property type="entry name" value="IGc1"/>
    <property type="match status" value="1"/>
</dbReference>
<sequence>MRIVLSVSGVLLALCLSLALADIKSPTVNIYSQTPVEFGKKNTLICHTSGFHPPRIDILLKKNGVPLADCTASDMSFGQDWTYYMTKHIEFTPESGDNWECEVTHTTRGNL</sequence>
<dbReference type="Gene3D" id="2.60.40.10">
    <property type="entry name" value="Immunoglobulins"/>
    <property type="match status" value="1"/>
</dbReference>
<comment type="subcellular location">
    <subcellularLocation>
        <location evidence="1">Secreted</location>
    </subcellularLocation>
</comment>
<dbReference type="PROSITE" id="PS50835">
    <property type="entry name" value="IG_LIKE"/>
    <property type="match status" value="1"/>
</dbReference>
<evidence type="ECO:0000256" key="5">
    <source>
        <dbReference type="ARBA" id="ARBA00022525"/>
    </source>
</evidence>
<dbReference type="InterPro" id="IPR013783">
    <property type="entry name" value="Ig-like_fold"/>
</dbReference>
<name>A0ABN9KST5_9NEOB</name>
<protein>
    <recommendedName>
        <fullName evidence="3">Beta-2-microglobulin</fullName>
    </recommendedName>
</protein>
<evidence type="ECO:0000313" key="10">
    <source>
        <dbReference type="EMBL" id="CAJ0922045.1"/>
    </source>
</evidence>
<keyword evidence="6" id="KW-0391">Immunity</keyword>
<evidence type="ECO:0000313" key="11">
    <source>
        <dbReference type="Proteomes" id="UP001176940"/>
    </source>
</evidence>
<dbReference type="EMBL" id="CAUEEQ010002202">
    <property type="protein sequence ID" value="CAJ0922045.1"/>
    <property type="molecule type" value="Genomic_DNA"/>
</dbReference>
<feature type="domain" description="Ig-like" evidence="9">
    <location>
        <begin position="26"/>
        <end position="111"/>
    </location>
</feature>
<dbReference type="SUPFAM" id="SSF48726">
    <property type="entry name" value="Immunoglobulin"/>
    <property type="match status" value="1"/>
</dbReference>
<evidence type="ECO:0000259" key="9">
    <source>
        <dbReference type="PROSITE" id="PS50835"/>
    </source>
</evidence>
<comment type="caution">
    <text evidence="10">The sequence shown here is derived from an EMBL/GenBank/DDBJ whole genome shotgun (WGS) entry which is preliminary data.</text>
</comment>
<evidence type="ECO:0000256" key="6">
    <source>
        <dbReference type="ARBA" id="ARBA00022859"/>
    </source>
</evidence>
<dbReference type="PANTHER" id="PTHR19944">
    <property type="entry name" value="MHC CLASS II-RELATED"/>
    <property type="match status" value="1"/>
</dbReference>
<proteinExistence type="inferred from homology"/>